<dbReference type="InterPro" id="IPR002645">
    <property type="entry name" value="STAS_dom"/>
</dbReference>
<evidence type="ECO:0000313" key="3">
    <source>
        <dbReference type="Proteomes" id="UP000199045"/>
    </source>
</evidence>
<dbReference type="Gene3D" id="3.30.750.24">
    <property type="entry name" value="STAS domain"/>
    <property type="match status" value="1"/>
</dbReference>
<sequence>MEFKIDTKEKILIVQPQITTLDANLSARFTKEVSELPDLEGRNLILDMALVEKADDTGLKAILTVYHQQYDGGMSCALTGLNSTLTNAIKAADETVYNLAPTMLEAVDLVMMEDYERELMQDEE</sequence>
<protein>
    <recommendedName>
        <fullName evidence="1">STAS domain-containing protein</fullName>
    </recommendedName>
</protein>
<dbReference type="OrthoDB" id="667243at2"/>
<proteinExistence type="predicted"/>
<accession>A0A1G7VUK0</accession>
<dbReference type="Proteomes" id="UP000199045">
    <property type="component" value="Unassembled WGS sequence"/>
</dbReference>
<feature type="domain" description="STAS" evidence="1">
    <location>
        <begin position="21"/>
        <end position="90"/>
    </location>
</feature>
<dbReference type="SUPFAM" id="SSF52091">
    <property type="entry name" value="SpoIIaa-like"/>
    <property type="match status" value="1"/>
</dbReference>
<gene>
    <name evidence="2" type="ORF">SAMN04488121_105248</name>
</gene>
<dbReference type="InterPro" id="IPR036513">
    <property type="entry name" value="STAS_dom_sf"/>
</dbReference>
<dbReference type="EMBL" id="FNBN01000005">
    <property type="protein sequence ID" value="SDG62570.1"/>
    <property type="molecule type" value="Genomic_DNA"/>
</dbReference>
<dbReference type="STRING" id="104663.SAMN04488121_105248"/>
<dbReference type="RefSeq" id="WP_089834900.1">
    <property type="nucleotide sequence ID" value="NZ_FNBN01000005.1"/>
</dbReference>
<dbReference type="Pfam" id="PF01740">
    <property type="entry name" value="STAS"/>
    <property type="match status" value="1"/>
</dbReference>
<name>A0A1G7VUK0_CHIFI</name>
<dbReference type="AlphaFoldDB" id="A0A1G7VUK0"/>
<evidence type="ECO:0000259" key="1">
    <source>
        <dbReference type="PROSITE" id="PS50801"/>
    </source>
</evidence>
<evidence type="ECO:0000313" key="2">
    <source>
        <dbReference type="EMBL" id="SDG62570.1"/>
    </source>
</evidence>
<reference evidence="2 3" key="1">
    <citation type="submission" date="2016-10" db="EMBL/GenBank/DDBJ databases">
        <authorList>
            <person name="de Groot N.N."/>
        </authorList>
    </citation>
    <scope>NUCLEOTIDE SEQUENCE [LARGE SCALE GENOMIC DNA]</scope>
    <source>
        <strain evidence="2 3">DSM 527</strain>
    </source>
</reference>
<dbReference type="PROSITE" id="PS50801">
    <property type="entry name" value="STAS"/>
    <property type="match status" value="1"/>
</dbReference>
<organism evidence="2 3">
    <name type="scientific">Chitinophaga filiformis</name>
    <name type="common">Myxococcus filiformis</name>
    <name type="synonym">Flexibacter filiformis</name>
    <dbReference type="NCBI Taxonomy" id="104663"/>
    <lineage>
        <taxon>Bacteria</taxon>
        <taxon>Pseudomonadati</taxon>
        <taxon>Bacteroidota</taxon>
        <taxon>Chitinophagia</taxon>
        <taxon>Chitinophagales</taxon>
        <taxon>Chitinophagaceae</taxon>
        <taxon>Chitinophaga</taxon>
    </lineage>
</organism>